<evidence type="ECO:0000313" key="3">
    <source>
        <dbReference type="EMBL" id="MDZ5757072.1"/>
    </source>
</evidence>
<dbReference type="SUPFAM" id="SSF50151">
    <property type="entry name" value="SacY-like RNA-binding domain"/>
    <property type="match status" value="1"/>
</dbReference>
<evidence type="ECO:0000313" key="4">
    <source>
        <dbReference type="Proteomes" id="UP001290462"/>
    </source>
</evidence>
<accession>A0AAW9JL12</accession>
<dbReference type="Gene3D" id="1.20.890.100">
    <property type="match status" value="1"/>
</dbReference>
<dbReference type="Pfam" id="PF03123">
    <property type="entry name" value="CAT_RBD"/>
    <property type="match status" value="1"/>
</dbReference>
<dbReference type="PROSITE" id="PS51372">
    <property type="entry name" value="PRD_2"/>
    <property type="match status" value="2"/>
</dbReference>
<gene>
    <name evidence="3" type="ORF">RAK27_00185</name>
</gene>
<dbReference type="Proteomes" id="UP001290462">
    <property type="component" value="Unassembled WGS sequence"/>
</dbReference>
<reference evidence="3" key="1">
    <citation type="submission" date="2023-08" db="EMBL/GenBank/DDBJ databases">
        <title>Genomic characterization of piscicolin 126 produced by Carnobacterium maltaromaticum CM22 strain isolated from salmon (Salmo salar).</title>
        <authorList>
            <person name="Gonzalez-Gragera E."/>
            <person name="Garcia-Lopez J.D."/>
            <person name="Teso-Perez C."/>
            <person name="Gimenez-Hernandez I."/>
            <person name="Peralta-Sanchez J.M."/>
            <person name="Valdivia E."/>
            <person name="Montalban-Lopez M."/>
            <person name="Martin-Platero A.M."/>
            <person name="Banos A."/>
            <person name="Martinez-Bueno M."/>
        </authorList>
    </citation>
    <scope>NUCLEOTIDE SEQUENCE</scope>
    <source>
        <strain evidence="3">CM22</strain>
    </source>
</reference>
<dbReference type="EMBL" id="JAVBVO010000001">
    <property type="protein sequence ID" value="MDZ5757072.1"/>
    <property type="molecule type" value="Genomic_DNA"/>
</dbReference>
<dbReference type="InterPro" id="IPR036650">
    <property type="entry name" value="CAT_RNA-bd_dom_sf"/>
</dbReference>
<name>A0AAW9JL12_CARML</name>
<dbReference type="Gene3D" id="2.30.24.10">
    <property type="entry name" value="CAT RNA-binding domain"/>
    <property type="match status" value="1"/>
</dbReference>
<evidence type="ECO:0000259" key="2">
    <source>
        <dbReference type="PROSITE" id="PS51372"/>
    </source>
</evidence>
<protein>
    <submittedName>
        <fullName evidence="3">PRD domain-containing protein</fullName>
    </submittedName>
</protein>
<dbReference type="PANTHER" id="PTHR30185">
    <property type="entry name" value="CRYPTIC BETA-GLUCOSIDE BGL OPERON ANTITERMINATOR"/>
    <property type="match status" value="1"/>
</dbReference>
<dbReference type="InterPro" id="IPR011608">
    <property type="entry name" value="PRD"/>
</dbReference>
<organism evidence="3 4">
    <name type="scientific">Carnobacterium maltaromaticum</name>
    <name type="common">Carnobacterium piscicola</name>
    <dbReference type="NCBI Taxonomy" id="2751"/>
    <lineage>
        <taxon>Bacteria</taxon>
        <taxon>Bacillati</taxon>
        <taxon>Bacillota</taxon>
        <taxon>Bacilli</taxon>
        <taxon>Lactobacillales</taxon>
        <taxon>Carnobacteriaceae</taxon>
        <taxon>Carnobacterium</taxon>
    </lineage>
</organism>
<dbReference type="RefSeq" id="WP_322808216.1">
    <property type="nucleotide sequence ID" value="NZ_JAVBVO010000001.1"/>
</dbReference>
<comment type="caution">
    <text evidence="3">The sequence shown here is derived from an EMBL/GenBank/DDBJ whole genome shotgun (WGS) entry which is preliminary data.</text>
</comment>
<dbReference type="NCBIfam" id="NF046042">
    <property type="entry name" value="LicT"/>
    <property type="match status" value="1"/>
</dbReference>
<dbReference type="GO" id="GO:0006355">
    <property type="term" value="P:regulation of DNA-templated transcription"/>
    <property type="evidence" value="ECO:0007669"/>
    <property type="project" value="InterPro"/>
</dbReference>
<dbReference type="PANTHER" id="PTHR30185:SF15">
    <property type="entry name" value="CRYPTIC BETA-GLUCOSIDE BGL OPERON ANTITERMINATOR"/>
    <property type="match status" value="1"/>
</dbReference>
<dbReference type="InterPro" id="IPR050661">
    <property type="entry name" value="BglG_antiterminators"/>
</dbReference>
<dbReference type="Gene3D" id="1.10.1790.10">
    <property type="entry name" value="PRD domain"/>
    <property type="match status" value="1"/>
</dbReference>
<feature type="domain" description="PRD" evidence="2">
    <location>
        <begin position="170"/>
        <end position="280"/>
    </location>
</feature>
<dbReference type="Pfam" id="PF00874">
    <property type="entry name" value="PRD"/>
    <property type="match status" value="2"/>
</dbReference>
<evidence type="ECO:0000256" key="1">
    <source>
        <dbReference type="ARBA" id="ARBA00022737"/>
    </source>
</evidence>
<dbReference type="GO" id="GO:0003723">
    <property type="term" value="F:RNA binding"/>
    <property type="evidence" value="ECO:0007669"/>
    <property type="project" value="InterPro"/>
</dbReference>
<proteinExistence type="predicted"/>
<dbReference type="InterPro" id="IPR036634">
    <property type="entry name" value="PRD_sf"/>
</dbReference>
<sequence>MDIEKILNNNVVVCLDNLGNEIIVFGKGIAFHKKIGEPVEEAAINKKFVLQSQDLSGKFQQIIASIPIDFLSVTDEVIENIKFKLGKKLSEGIYISLTDHIYTSIQRKQSGVSLKNAMLWDIKRFYPVEFQLGQEAVALIKSRLDVSLSEDEAGFIAFHIVNSELDEHIENTFEITKLMTEILSIVKYHFNVAFDEESVYFYRFVTHLKFLAQRIFNGSLHIDGEDVLFEVIKETYPSSFECTEKIVLFLKKKYKVEISKEEESYLTIHLDRLIYKKAHPKKEENN</sequence>
<dbReference type="Gene3D" id="1.20.58.1950">
    <property type="match status" value="1"/>
</dbReference>
<feature type="domain" description="PRD" evidence="2">
    <location>
        <begin position="65"/>
        <end position="169"/>
    </location>
</feature>
<dbReference type="SMART" id="SM01061">
    <property type="entry name" value="CAT_RBD"/>
    <property type="match status" value="1"/>
</dbReference>
<dbReference type="AlphaFoldDB" id="A0AAW9JL12"/>
<dbReference type="SUPFAM" id="SSF63520">
    <property type="entry name" value="PTS-regulatory domain, PRD"/>
    <property type="match status" value="2"/>
</dbReference>
<keyword evidence="1" id="KW-0677">Repeat</keyword>
<dbReference type="InterPro" id="IPR004341">
    <property type="entry name" value="CAT_RNA-bd_dom"/>
</dbReference>